<accession>A0A7H4LL92</accession>
<dbReference type="AlphaFoldDB" id="A0A7H4LL92"/>
<reference evidence="2 3" key="1">
    <citation type="submission" date="2018-05" db="EMBL/GenBank/DDBJ databases">
        <authorList>
            <person name="Thind KAUR A."/>
        </authorList>
    </citation>
    <scope>NUCLEOTIDE SEQUENCE [LARGE SCALE GENOMIC DNA]</scope>
</reference>
<organism evidence="2 3">
    <name type="scientific">Triticum aestivum</name>
    <name type="common">Wheat</name>
    <dbReference type="NCBI Taxonomy" id="4565"/>
    <lineage>
        <taxon>Eukaryota</taxon>
        <taxon>Viridiplantae</taxon>
        <taxon>Streptophyta</taxon>
        <taxon>Embryophyta</taxon>
        <taxon>Tracheophyta</taxon>
        <taxon>Spermatophyta</taxon>
        <taxon>Magnoliopsida</taxon>
        <taxon>Liliopsida</taxon>
        <taxon>Poales</taxon>
        <taxon>Poaceae</taxon>
        <taxon>BOP clade</taxon>
        <taxon>Pooideae</taxon>
        <taxon>Triticodae</taxon>
        <taxon>Triticeae</taxon>
        <taxon>Triticinae</taxon>
        <taxon>Triticum</taxon>
    </lineage>
</organism>
<proteinExistence type="predicted"/>
<evidence type="ECO:0000313" key="3">
    <source>
        <dbReference type="Proteomes" id="UP000280104"/>
    </source>
</evidence>
<evidence type="ECO:0000256" key="1">
    <source>
        <dbReference type="SAM" id="MobiDB-lite"/>
    </source>
</evidence>
<gene>
    <name evidence="2" type="ORF">CAMPLR22A2D_LOCUS3995</name>
</gene>
<evidence type="ECO:0000313" key="2">
    <source>
        <dbReference type="EMBL" id="SPT19380.1"/>
    </source>
</evidence>
<sequence>MRGTLLPPSSFDLDLGMLTSLHNISVNHYWMWRRLSTAHGLLAGTRVRASMRGASSSWTDRGNRWSQSWRRRRDAAAAAVSSEAVAAPRRPHQHPASAMSSPQDPFYIVREEIQGSVTPPSPSALPPSLVPLSLPLVANFGMLPLFIWLRRGVLIKIIFISQMGKLQTTFHRWKQVSSNLITLSSGWLIASSSNCSTFLA</sequence>
<dbReference type="Proteomes" id="UP000280104">
    <property type="component" value="Chromosome II"/>
</dbReference>
<name>A0A7H4LL92_WHEAT</name>
<feature type="region of interest" description="Disordered" evidence="1">
    <location>
        <begin position="80"/>
        <end position="102"/>
    </location>
</feature>
<dbReference type="EMBL" id="LS480641">
    <property type="protein sequence ID" value="SPT19380.1"/>
    <property type="molecule type" value="Genomic_DNA"/>
</dbReference>
<protein>
    <submittedName>
        <fullName evidence="2">Uncharacterized protein</fullName>
    </submittedName>
</protein>